<dbReference type="EMBL" id="CP126209">
    <property type="protein sequence ID" value="WIA10955.1"/>
    <property type="molecule type" value="Genomic_DNA"/>
</dbReference>
<gene>
    <name evidence="2" type="ORF">OEZ85_011118</name>
</gene>
<dbReference type="InterPro" id="IPR029058">
    <property type="entry name" value="AB_hydrolase_fold"/>
</dbReference>
<reference evidence="2 3" key="1">
    <citation type="submission" date="2023-05" db="EMBL/GenBank/DDBJ databases">
        <title>A 100% complete, gapless, phased diploid assembly of the Scenedesmus obliquus UTEX 3031 genome.</title>
        <authorList>
            <person name="Biondi T.C."/>
            <person name="Hanschen E.R."/>
            <person name="Kwon T."/>
            <person name="Eng W."/>
            <person name="Kruse C.P.S."/>
            <person name="Koehler S.I."/>
            <person name="Kunde Y."/>
            <person name="Gleasner C.D."/>
            <person name="You Mak K.T."/>
            <person name="Polle J."/>
            <person name="Hovde B.T."/>
            <person name="Starkenburg S.R."/>
        </authorList>
    </citation>
    <scope>NUCLEOTIDE SEQUENCE [LARGE SCALE GENOMIC DNA]</scope>
    <source>
        <strain evidence="2 3">DOE0152z</strain>
    </source>
</reference>
<proteinExistence type="predicted"/>
<keyword evidence="1" id="KW-0812">Transmembrane</keyword>
<keyword evidence="3" id="KW-1185">Reference proteome</keyword>
<organism evidence="2 3">
    <name type="scientific">Tetradesmus obliquus</name>
    <name type="common">Green alga</name>
    <name type="synonym">Acutodesmus obliquus</name>
    <dbReference type="NCBI Taxonomy" id="3088"/>
    <lineage>
        <taxon>Eukaryota</taxon>
        <taxon>Viridiplantae</taxon>
        <taxon>Chlorophyta</taxon>
        <taxon>core chlorophytes</taxon>
        <taxon>Chlorophyceae</taxon>
        <taxon>CS clade</taxon>
        <taxon>Sphaeropleales</taxon>
        <taxon>Scenedesmaceae</taxon>
        <taxon>Tetradesmus</taxon>
    </lineage>
</organism>
<keyword evidence="1" id="KW-1133">Transmembrane helix</keyword>
<keyword evidence="1" id="KW-0472">Membrane</keyword>
<evidence type="ECO:0000313" key="3">
    <source>
        <dbReference type="Proteomes" id="UP001244341"/>
    </source>
</evidence>
<accession>A0ABY8TPQ4</accession>
<sequence length="281" mass="30268">MADLVQPHGYPLEEHFSSLVYIGYSQGTMIGLAALASQPQLAASISLAVLIAPVAFTTAMTSPAFVLSSRLGFDRFALSQGWGEWGSFQQANSDAMMPICRRFPWFCLGYLTTFCGSNPRGNVEEEMVPLVFGHLPAGTSVKVMSQWAQSMRRGNTQHLHRFDYGSECSNVNSTGPGSAGSGVLRCNLEVYGQPEPPVYDPAAITTPLALFTGGRDTISKLADVELLKGVLQPGVLQLHQHQPDYGHLDFELGADAPELVYPELLQLVTKFGAQSQAATAS</sequence>
<dbReference type="SUPFAM" id="SSF53474">
    <property type="entry name" value="alpha/beta-Hydrolases"/>
    <property type="match status" value="1"/>
</dbReference>
<name>A0ABY8TPQ4_TETOB</name>
<evidence type="ECO:0000256" key="1">
    <source>
        <dbReference type="SAM" id="Phobius"/>
    </source>
</evidence>
<evidence type="ECO:0000313" key="2">
    <source>
        <dbReference type="EMBL" id="WIA10955.1"/>
    </source>
</evidence>
<protein>
    <recommendedName>
        <fullName evidence="4">AB hydrolase-1 domain-containing protein</fullName>
    </recommendedName>
</protein>
<feature type="transmembrane region" description="Helical" evidence="1">
    <location>
        <begin position="41"/>
        <end position="67"/>
    </location>
</feature>
<dbReference type="Gene3D" id="3.40.50.1820">
    <property type="entry name" value="alpha/beta hydrolase"/>
    <property type="match status" value="1"/>
</dbReference>
<dbReference type="PANTHER" id="PTHR11005">
    <property type="entry name" value="LYSOSOMAL ACID LIPASE-RELATED"/>
    <property type="match status" value="1"/>
</dbReference>
<dbReference type="Proteomes" id="UP001244341">
    <property type="component" value="Chromosome 2b"/>
</dbReference>
<evidence type="ECO:0008006" key="4">
    <source>
        <dbReference type="Google" id="ProtNLM"/>
    </source>
</evidence>